<feature type="transmembrane region" description="Helical" evidence="3">
    <location>
        <begin position="67"/>
        <end position="85"/>
    </location>
</feature>
<dbReference type="InterPro" id="IPR011701">
    <property type="entry name" value="MFS"/>
</dbReference>
<evidence type="ECO:0000256" key="3">
    <source>
        <dbReference type="SAM" id="Phobius"/>
    </source>
</evidence>
<feature type="transmembrane region" description="Helical" evidence="3">
    <location>
        <begin position="97"/>
        <end position="114"/>
    </location>
</feature>
<dbReference type="EMBL" id="KN882118">
    <property type="protein sequence ID" value="KIY43089.1"/>
    <property type="molecule type" value="Genomic_DNA"/>
</dbReference>
<comment type="subcellular location">
    <subcellularLocation>
        <location evidence="1">Membrane</location>
        <topology evidence="1">Multi-pass membrane protein</topology>
    </subcellularLocation>
</comment>
<feature type="transmembrane region" description="Helical" evidence="3">
    <location>
        <begin position="120"/>
        <end position="142"/>
    </location>
</feature>
<keyword evidence="6" id="KW-1185">Reference proteome</keyword>
<protein>
    <submittedName>
        <fullName evidence="5">MFS general substrate transporter</fullName>
    </submittedName>
</protein>
<evidence type="ECO:0000259" key="4">
    <source>
        <dbReference type="PROSITE" id="PS50850"/>
    </source>
</evidence>
<dbReference type="Gene3D" id="1.20.1250.20">
    <property type="entry name" value="MFS general substrate transporter like domains"/>
    <property type="match status" value="1"/>
</dbReference>
<dbReference type="GO" id="GO:0022857">
    <property type="term" value="F:transmembrane transporter activity"/>
    <property type="evidence" value="ECO:0007669"/>
    <property type="project" value="InterPro"/>
</dbReference>
<dbReference type="Pfam" id="PF07690">
    <property type="entry name" value="MFS_1"/>
    <property type="match status" value="1"/>
</dbReference>
<dbReference type="PANTHER" id="PTHR42910">
    <property type="entry name" value="TRANSPORTER SCO4007-RELATED"/>
    <property type="match status" value="1"/>
</dbReference>
<dbReference type="InterPro" id="IPR020846">
    <property type="entry name" value="MFS_dom"/>
</dbReference>
<feature type="transmembrane region" description="Helical" evidence="3">
    <location>
        <begin position="295"/>
        <end position="316"/>
    </location>
</feature>
<accession>A0A0D7A108</accession>
<sequence length="500" mass="54197">MSPANKDFGFLPIPKRLQYDPDKPFKFTLFMNLSFAFSSTFTVANLYYCQPLLIQLSKSFNVSYNEVSNIATLVQSGYAGGLLFISPLGDLVRRRQLILILIFISSGLTIGLSITKNLIVFEVLTFLIGFATVTPQILLPLAADLAPPARRATAISTVLSGLLLGVLVARVLAGVVAQFAPWHVVYYVAVGVQYLILGWSYLILPDDPPKNAHLSYFQILKTMVHFAVTEPVLIQACLITIASSACFASFWVTLTFLLGDSPYNYSTLVIGIWGVVGIVGVLMAPLTGRFVDRLVPWYASLFSIIMSLCFGAIYVAAAGLNISAVVIATIGLDVCRQMLQVSLSTAIFAIEPAARARLNAVSILSLFIGQVMGTSVGTRVFNKHGWRACGALMMGWYGWQLLVLLLRGPHCRRKTWLGFEGGWSTSRGQDEATPRAGSPVEDEKHTEPSSPAVSDKQHGDDTVAAGSTDPTDSRDVEQIGPSANMADVGETKLYPSLNVV</sequence>
<dbReference type="PROSITE" id="PS50850">
    <property type="entry name" value="MFS"/>
    <property type="match status" value="1"/>
</dbReference>
<feature type="transmembrane region" description="Helical" evidence="3">
    <location>
        <begin position="184"/>
        <end position="204"/>
    </location>
</feature>
<dbReference type="CDD" id="cd17324">
    <property type="entry name" value="MFS_NepI_like"/>
    <property type="match status" value="1"/>
</dbReference>
<name>A0A0D7A108_9AGAR</name>
<gene>
    <name evidence="5" type="ORF">FISHEDRAFT_54172</name>
</gene>
<dbReference type="InterPro" id="IPR036259">
    <property type="entry name" value="MFS_trans_sf"/>
</dbReference>
<evidence type="ECO:0000256" key="1">
    <source>
        <dbReference type="ARBA" id="ARBA00004141"/>
    </source>
</evidence>
<organism evidence="5 6">
    <name type="scientific">Fistulina hepatica ATCC 64428</name>
    <dbReference type="NCBI Taxonomy" id="1128425"/>
    <lineage>
        <taxon>Eukaryota</taxon>
        <taxon>Fungi</taxon>
        <taxon>Dikarya</taxon>
        <taxon>Basidiomycota</taxon>
        <taxon>Agaricomycotina</taxon>
        <taxon>Agaricomycetes</taxon>
        <taxon>Agaricomycetidae</taxon>
        <taxon>Agaricales</taxon>
        <taxon>Fistulinaceae</taxon>
        <taxon>Fistulina</taxon>
    </lineage>
</organism>
<dbReference type="AlphaFoldDB" id="A0A0D7A108"/>
<evidence type="ECO:0000313" key="6">
    <source>
        <dbReference type="Proteomes" id="UP000054144"/>
    </source>
</evidence>
<reference evidence="5 6" key="1">
    <citation type="journal article" date="2015" name="Fungal Genet. Biol.">
        <title>Evolution of novel wood decay mechanisms in Agaricales revealed by the genome sequences of Fistulina hepatica and Cylindrobasidium torrendii.</title>
        <authorList>
            <person name="Floudas D."/>
            <person name="Held B.W."/>
            <person name="Riley R."/>
            <person name="Nagy L.G."/>
            <person name="Koehler G."/>
            <person name="Ransdell A.S."/>
            <person name="Younus H."/>
            <person name="Chow J."/>
            <person name="Chiniquy J."/>
            <person name="Lipzen A."/>
            <person name="Tritt A."/>
            <person name="Sun H."/>
            <person name="Haridas S."/>
            <person name="LaButti K."/>
            <person name="Ohm R.A."/>
            <person name="Kues U."/>
            <person name="Blanchette R.A."/>
            <person name="Grigoriev I.V."/>
            <person name="Minto R.E."/>
            <person name="Hibbett D.S."/>
        </authorList>
    </citation>
    <scope>NUCLEOTIDE SEQUENCE [LARGE SCALE GENOMIC DNA]</scope>
    <source>
        <strain evidence="5 6">ATCC 64428</strain>
    </source>
</reference>
<evidence type="ECO:0000313" key="5">
    <source>
        <dbReference type="EMBL" id="KIY43089.1"/>
    </source>
</evidence>
<feature type="transmembrane region" description="Helical" evidence="3">
    <location>
        <begin position="224"/>
        <end position="251"/>
    </location>
</feature>
<keyword evidence="3" id="KW-0472">Membrane</keyword>
<feature type="transmembrane region" description="Helical" evidence="3">
    <location>
        <begin position="384"/>
        <end position="406"/>
    </location>
</feature>
<proteinExistence type="predicted"/>
<feature type="transmembrane region" description="Helical" evidence="3">
    <location>
        <begin position="25"/>
        <end position="47"/>
    </location>
</feature>
<dbReference type="OrthoDB" id="2105912at2759"/>
<feature type="transmembrane region" description="Helical" evidence="3">
    <location>
        <begin position="154"/>
        <end position="178"/>
    </location>
</feature>
<keyword evidence="3" id="KW-1133">Transmembrane helix</keyword>
<keyword evidence="3" id="KW-0812">Transmembrane</keyword>
<feature type="transmembrane region" description="Helical" evidence="3">
    <location>
        <begin position="263"/>
        <end position="283"/>
    </location>
</feature>
<dbReference type="SUPFAM" id="SSF103473">
    <property type="entry name" value="MFS general substrate transporter"/>
    <property type="match status" value="1"/>
</dbReference>
<feature type="domain" description="Major facilitator superfamily (MFS) profile" evidence="4">
    <location>
        <begin position="28"/>
        <end position="412"/>
    </location>
</feature>
<feature type="region of interest" description="Disordered" evidence="2">
    <location>
        <begin position="423"/>
        <end position="500"/>
    </location>
</feature>
<feature type="transmembrane region" description="Helical" evidence="3">
    <location>
        <begin position="360"/>
        <end position="378"/>
    </location>
</feature>
<dbReference type="GO" id="GO:0016020">
    <property type="term" value="C:membrane"/>
    <property type="evidence" value="ECO:0007669"/>
    <property type="project" value="UniProtKB-SubCell"/>
</dbReference>
<dbReference type="Proteomes" id="UP000054144">
    <property type="component" value="Unassembled WGS sequence"/>
</dbReference>
<evidence type="ECO:0000256" key="2">
    <source>
        <dbReference type="SAM" id="MobiDB-lite"/>
    </source>
</evidence>
<dbReference type="PANTHER" id="PTHR42910:SF1">
    <property type="entry name" value="MAJOR FACILITATOR SUPERFAMILY (MFS) PROFILE DOMAIN-CONTAINING PROTEIN"/>
    <property type="match status" value="1"/>
</dbReference>